<dbReference type="Proteomes" id="UP001153269">
    <property type="component" value="Unassembled WGS sequence"/>
</dbReference>
<feature type="compositionally biased region" description="Acidic residues" evidence="1">
    <location>
        <begin position="1"/>
        <end position="10"/>
    </location>
</feature>
<accession>A0A9N7YW25</accession>
<comment type="caution">
    <text evidence="2">The sequence shown here is derived from an EMBL/GenBank/DDBJ whole genome shotgun (WGS) entry which is preliminary data.</text>
</comment>
<feature type="compositionally biased region" description="Basic and acidic residues" evidence="1">
    <location>
        <begin position="42"/>
        <end position="51"/>
    </location>
</feature>
<dbReference type="EMBL" id="CADEAL010002464">
    <property type="protein sequence ID" value="CAB1440532.1"/>
    <property type="molecule type" value="Genomic_DNA"/>
</dbReference>
<keyword evidence="3" id="KW-1185">Reference proteome</keyword>
<evidence type="ECO:0000256" key="1">
    <source>
        <dbReference type="SAM" id="MobiDB-lite"/>
    </source>
</evidence>
<organism evidence="2 3">
    <name type="scientific">Pleuronectes platessa</name>
    <name type="common">European plaice</name>
    <dbReference type="NCBI Taxonomy" id="8262"/>
    <lineage>
        <taxon>Eukaryota</taxon>
        <taxon>Metazoa</taxon>
        <taxon>Chordata</taxon>
        <taxon>Craniata</taxon>
        <taxon>Vertebrata</taxon>
        <taxon>Euteleostomi</taxon>
        <taxon>Actinopterygii</taxon>
        <taxon>Neopterygii</taxon>
        <taxon>Teleostei</taxon>
        <taxon>Neoteleostei</taxon>
        <taxon>Acanthomorphata</taxon>
        <taxon>Carangaria</taxon>
        <taxon>Pleuronectiformes</taxon>
        <taxon>Pleuronectoidei</taxon>
        <taxon>Pleuronectidae</taxon>
        <taxon>Pleuronectes</taxon>
    </lineage>
</organism>
<sequence>MSGSEEEEDRAESPGFSCLSLKSDRSMRNPPVFSNEPGPSHTEGEDHRLRAESPGSSCVSLKSDWSMGNPPVFSNEPGPSHTE</sequence>
<name>A0A9N7YW25_PLEPL</name>
<dbReference type="AlphaFoldDB" id="A0A9N7YW25"/>
<gene>
    <name evidence="2" type="ORF">PLEPLA_LOCUS28298</name>
</gene>
<feature type="region of interest" description="Disordered" evidence="1">
    <location>
        <begin position="1"/>
        <end position="83"/>
    </location>
</feature>
<proteinExistence type="predicted"/>
<protein>
    <submittedName>
        <fullName evidence="2">Uncharacterized protein</fullName>
    </submittedName>
</protein>
<reference evidence="2" key="1">
    <citation type="submission" date="2020-03" db="EMBL/GenBank/DDBJ databases">
        <authorList>
            <person name="Weist P."/>
        </authorList>
    </citation>
    <scope>NUCLEOTIDE SEQUENCE</scope>
</reference>
<evidence type="ECO:0000313" key="2">
    <source>
        <dbReference type="EMBL" id="CAB1440532.1"/>
    </source>
</evidence>
<evidence type="ECO:0000313" key="3">
    <source>
        <dbReference type="Proteomes" id="UP001153269"/>
    </source>
</evidence>